<gene>
    <name evidence="1" type="ORF">H1RhizoLitter1382_000001</name>
</gene>
<sequence>MGSWFEFRHRKVCWLEFVVPGTPDHMTVHCFFVETQDILDYLLPLYEADHQQQTGDHKE</sequence>
<name>A0A514D7V4_9VIRU</name>
<organism evidence="1">
    <name type="scientific">Leviviridae sp</name>
    <dbReference type="NCBI Taxonomy" id="2027243"/>
    <lineage>
        <taxon>Viruses</taxon>
        <taxon>Riboviria</taxon>
        <taxon>Orthornavirae</taxon>
        <taxon>Lenarviricota</taxon>
        <taxon>Leviviricetes</taxon>
        <taxon>Norzivirales</taxon>
        <taxon>Fiersviridae</taxon>
    </lineage>
</organism>
<protein>
    <submittedName>
        <fullName evidence="1">Uncharacterized protein</fullName>
    </submittedName>
</protein>
<accession>A0A514D7V4</accession>
<evidence type="ECO:0000313" key="1">
    <source>
        <dbReference type="EMBL" id="QDH89700.1"/>
    </source>
</evidence>
<dbReference type="EMBL" id="MN034979">
    <property type="protein sequence ID" value="QDH89700.1"/>
    <property type="molecule type" value="Genomic_RNA"/>
</dbReference>
<reference evidence="1" key="1">
    <citation type="submission" date="2019-05" db="EMBL/GenBank/DDBJ databases">
        <title>Metatranscriptomic reconstruction reveals RNA viruses with the potential to shape carbon cycling in soil.</title>
        <authorList>
            <person name="Starr E.P."/>
            <person name="Nuccio E."/>
            <person name="Pett-Ridge J."/>
            <person name="Banfield J.F."/>
            <person name="Firestone M.K."/>
        </authorList>
    </citation>
    <scope>NUCLEOTIDE SEQUENCE</scope>
    <source>
        <strain evidence="1">H1_Rhizo_Litter_1_scaffold_382</strain>
    </source>
</reference>
<proteinExistence type="predicted"/>